<keyword evidence="5 9" id="KW-0238">DNA-binding</keyword>
<protein>
    <recommendedName>
        <fullName evidence="4">Homeobox protein prophet of Pit-1</fullName>
    </recommendedName>
    <alternativeName>
        <fullName evidence="8">Pituitary-specific homeodomain factor</fullName>
    </alternativeName>
</protein>
<dbReference type="PROSITE" id="PS00027">
    <property type="entry name" value="HOMEOBOX_1"/>
    <property type="match status" value="1"/>
</dbReference>
<evidence type="ECO:0000256" key="8">
    <source>
        <dbReference type="ARBA" id="ARBA00030888"/>
    </source>
</evidence>
<keyword evidence="6 9" id="KW-0371">Homeobox</keyword>
<dbReference type="SMART" id="SM00389">
    <property type="entry name" value="HOX"/>
    <property type="match status" value="1"/>
</dbReference>
<evidence type="ECO:0000256" key="1">
    <source>
        <dbReference type="ARBA" id="ARBA00002030"/>
    </source>
</evidence>
<name>A0AAJ7TJ95_PETMA</name>
<evidence type="ECO:0000256" key="2">
    <source>
        <dbReference type="ARBA" id="ARBA00004123"/>
    </source>
</evidence>
<dbReference type="GO" id="GO:0000977">
    <property type="term" value="F:RNA polymerase II transcription regulatory region sequence-specific DNA binding"/>
    <property type="evidence" value="ECO:0007669"/>
    <property type="project" value="TreeGrafter"/>
</dbReference>
<dbReference type="Gene3D" id="1.10.10.60">
    <property type="entry name" value="Homeodomain-like"/>
    <property type="match status" value="1"/>
</dbReference>
<dbReference type="GO" id="GO:0005634">
    <property type="term" value="C:nucleus"/>
    <property type="evidence" value="ECO:0007669"/>
    <property type="project" value="UniProtKB-SubCell"/>
</dbReference>
<dbReference type="Pfam" id="PF00046">
    <property type="entry name" value="Homeodomain"/>
    <property type="match status" value="1"/>
</dbReference>
<evidence type="ECO:0000259" key="12">
    <source>
        <dbReference type="PROSITE" id="PS50071"/>
    </source>
</evidence>
<evidence type="ECO:0000256" key="5">
    <source>
        <dbReference type="ARBA" id="ARBA00023125"/>
    </source>
</evidence>
<feature type="region of interest" description="Disordered" evidence="11">
    <location>
        <begin position="70"/>
        <end position="104"/>
    </location>
</feature>
<dbReference type="AlphaFoldDB" id="A0AAJ7TJ95"/>
<dbReference type="GO" id="GO:0007399">
    <property type="term" value="P:nervous system development"/>
    <property type="evidence" value="ECO:0007669"/>
    <property type="project" value="UniProtKB-ARBA"/>
</dbReference>
<accession>A0AAJ7TJ95</accession>
<evidence type="ECO:0000256" key="7">
    <source>
        <dbReference type="ARBA" id="ARBA00023242"/>
    </source>
</evidence>
<comment type="similarity">
    <text evidence="3">Belongs to the paired homeobox family.</text>
</comment>
<evidence type="ECO:0000256" key="10">
    <source>
        <dbReference type="RuleBase" id="RU000682"/>
    </source>
</evidence>
<gene>
    <name evidence="14" type="primary">LOC116947105</name>
</gene>
<proteinExistence type="inferred from homology"/>
<evidence type="ECO:0000256" key="4">
    <source>
        <dbReference type="ARBA" id="ARBA00019432"/>
    </source>
</evidence>
<dbReference type="PROSITE" id="PS50071">
    <property type="entry name" value="HOMEOBOX_2"/>
    <property type="match status" value="1"/>
</dbReference>
<dbReference type="Proteomes" id="UP001318040">
    <property type="component" value="Chromosome 29"/>
</dbReference>
<evidence type="ECO:0000256" key="9">
    <source>
        <dbReference type="PROSITE-ProRule" id="PRU00108"/>
    </source>
</evidence>
<feature type="region of interest" description="Disordered" evidence="11">
    <location>
        <begin position="1"/>
        <end position="39"/>
    </location>
</feature>
<dbReference type="PANTHER" id="PTHR24329">
    <property type="entry name" value="HOMEOBOX PROTEIN ARISTALESS"/>
    <property type="match status" value="1"/>
</dbReference>
<organism evidence="13 14">
    <name type="scientific">Petromyzon marinus</name>
    <name type="common">Sea lamprey</name>
    <dbReference type="NCBI Taxonomy" id="7757"/>
    <lineage>
        <taxon>Eukaryota</taxon>
        <taxon>Metazoa</taxon>
        <taxon>Chordata</taxon>
        <taxon>Craniata</taxon>
        <taxon>Vertebrata</taxon>
        <taxon>Cyclostomata</taxon>
        <taxon>Hyperoartia</taxon>
        <taxon>Petromyzontiformes</taxon>
        <taxon>Petromyzontidae</taxon>
        <taxon>Petromyzon</taxon>
    </lineage>
</organism>
<evidence type="ECO:0000256" key="11">
    <source>
        <dbReference type="SAM" id="MobiDB-lite"/>
    </source>
</evidence>
<dbReference type="CDD" id="cd00086">
    <property type="entry name" value="homeodomain"/>
    <property type="match status" value="1"/>
</dbReference>
<dbReference type="FunFam" id="1.10.10.60:FF:000138">
    <property type="entry name" value="Homeobox protein prophet of Pit-1"/>
    <property type="match status" value="1"/>
</dbReference>
<keyword evidence="7 9" id="KW-0539">Nucleus</keyword>
<dbReference type="SUPFAM" id="SSF46689">
    <property type="entry name" value="Homeodomain-like"/>
    <property type="match status" value="1"/>
</dbReference>
<feature type="DNA-binding region" description="Homeobox" evidence="9">
    <location>
        <begin position="99"/>
        <end position="158"/>
    </location>
</feature>
<evidence type="ECO:0000256" key="6">
    <source>
        <dbReference type="ARBA" id="ARBA00023155"/>
    </source>
</evidence>
<dbReference type="RefSeq" id="XP_032818414.1">
    <property type="nucleotide sequence ID" value="XM_032962523.1"/>
</dbReference>
<feature type="compositionally biased region" description="Low complexity" evidence="11">
    <location>
        <begin position="70"/>
        <end position="82"/>
    </location>
</feature>
<dbReference type="InterPro" id="IPR009057">
    <property type="entry name" value="Homeodomain-like_sf"/>
</dbReference>
<dbReference type="InterPro" id="IPR017970">
    <property type="entry name" value="Homeobox_CS"/>
</dbReference>
<evidence type="ECO:0000256" key="3">
    <source>
        <dbReference type="ARBA" id="ARBA00005733"/>
    </source>
</evidence>
<feature type="domain" description="Homeobox" evidence="12">
    <location>
        <begin position="97"/>
        <end position="157"/>
    </location>
</feature>
<evidence type="ECO:0000313" key="14">
    <source>
        <dbReference type="RefSeq" id="XP_032818414.1"/>
    </source>
</evidence>
<comment type="subcellular location">
    <subcellularLocation>
        <location evidence="2 9 10">Nucleus</location>
    </subcellularLocation>
</comment>
<dbReference type="InterPro" id="IPR001356">
    <property type="entry name" value="HD"/>
</dbReference>
<keyword evidence="13" id="KW-1185">Reference proteome</keyword>
<evidence type="ECO:0000313" key="13">
    <source>
        <dbReference type="Proteomes" id="UP001318040"/>
    </source>
</evidence>
<reference evidence="14" key="1">
    <citation type="submission" date="2025-08" db="UniProtKB">
        <authorList>
            <consortium name="RefSeq"/>
        </authorList>
    </citation>
    <scope>IDENTIFICATION</scope>
    <source>
        <tissue evidence="14">Sperm</tissue>
    </source>
</reference>
<sequence>MFLHAKLVEPGGTALHEKPSGIEEPPGAEFTGEGGRGQVGGSTLGLEAAFIKKPLLAAIAPCCDGQQQQQQQQHQQQQQQQQAATQGDAAGRYPSTPARRRHRTTFSAEQLEKLESAFGRNHYPDIYHREELAKDTKLNEARIQVWFQNRRAKFRKQERAINKILPPCAGVVPTIYPHPHHHHHFGDLYL</sequence>
<dbReference type="InterPro" id="IPR050649">
    <property type="entry name" value="Paired_Homeobox_TFs"/>
</dbReference>
<dbReference type="KEGG" id="pmrn:116947105"/>
<dbReference type="GO" id="GO:0000981">
    <property type="term" value="F:DNA-binding transcription factor activity, RNA polymerase II-specific"/>
    <property type="evidence" value="ECO:0007669"/>
    <property type="project" value="InterPro"/>
</dbReference>
<comment type="function">
    <text evidence="1">Possibly involved in the ontogenesis of pituitary gonadotropes, as well as somatotropes, lactotropes and caudomedial thyrotropes.</text>
</comment>
<dbReference type="PANTHER" id="PTHR24329:SF543">
    <property type="entry name" value="FI01017P-RELATED"/>
    <property type="match status" value="1"/>
</dbReference>